<dbReference type="AlphaFoldDB" id="M6JZP3"/>
<dbReference type="Proteomes" id="UP000012106">
    <property type="component" value="Unassembled WGS sequence"/>
</dbReference>
<dbReference type="RefSeq" id="WP_004472105.1">
    <property type="nucleotide sequence ID" value="NZ_AHMU02000063.1"/>
</dbReference>
<sequence length="50" mass="5853">MSKLPLEVREVLVRIMDLAAYDSHVSENVDEIYHLADQILTKYDEVETIF</sequence>
<name>M6JZP3_9LEPT</name>
<evidence type="ECO:0000313" key="2">
    <source>
        <dbReference type="Proteomes" id="UP000012106"/>
    </source>
</evidence>
<accession>M6JZP3</accession>
<evidence type="ECO:0000313" key="1">
    <source>
        <dbReference type="EMBL" id="EMN20957.1"/>
    </source>
</evidence>
<proteinExistence type="predicted"/>
<protein>
    <submittedName>
        <fullName evidence="1">Uncharacterized protein</fullName>
    </submittedName>
</protein>
<organism evidence="1 2">
    <name type="scientific">Leptospira santarosai serovar Arenal str. MAVJ 401</name>
    <dbReference type="NCBI Taxonomy" id="1049976"/>
    <lineage>
        <taxon>Bacteria</taxon>
        <taxon>Pseudomonadati</taxon>
        <taxon>Spirochaetota</taxon>
        <taxon>Spirochaetia</taxon>
        <taxon>Leptospirales</taxon>
        <taxon>Leptospiraceae</taxon>
        <taxon>Leptospira</taxon>
    </lineage>
</organism>
<gene>
    <name evidence="1" type="ORF">LEP1GSC063_3807</name>
</gene>
<dbReference type="EMBL" id="AHMU02000063">
    <property type="protein sequence ID" value="EMN20957.1"/>
    <property type="molecule type" value="Genomic_DNA"/>
</dbReference>
<reference evidence="1 2" key="1">
    <citation type="submission" date="2013-01" db="EMBL/GenBank/DDBJ databases">
        <authorList>
            <person name="Harkins D.M."/>
            <person name="Durkin A.S."/>
            <person name="Brinkac L.M."/>
            <person name="Haft D.H."/>
            <person name="Selengut J.D."/>
            <person name="Sanka R."/>
            <person name="DePew J."/>
            <person name="Purushe J."/>
            <person name="Hartskeerl R.A."/>
            <person name="Ahmed A."/>
            <person name="van der Linden H."/>
            <person name="Goris M.G.A."/>
            <person name="Vinetz J.M."/>
            <person name="Sutton G.G."/>
            <person name="Nierman W.C."/>
            <person name="Fouts D.E."/>
        </authorList>
    </citation>
    <scope>NUCLEOTIDE SEQUENCE [LARGE SCALE GENOMIC DNA]</scope>
    <source>
        <strain evidence="1 2">MAVJ 401</strain>
    </source>
</reference>
<comment type="caution">
    <text evidence="1">The sequence shown here is derived from an EMBL/GenBank/DDBJ whole genome shotgun (WGS) entry which is preliminary data.</text>
</comment>